<sequence>MEALRKGELNLPEPQAVPGIGKISYFLLGDEFPFSNSFVKSFGAIRHTLEQRRFNYRHKFLCLLSVHLNMHG</sequence>
<proteinExistence type="predicted"/>
<protein>
    <submittedName>
        <fullName evidence="1">Uncharacterized protein</fullName>
    </submittedName>
</protein>
<evidence type="ECO:0000313" key="2">
    <source>
        <dbReference type="Proteomes" id="UP001201812"/>
    </source>
</evidence>
<dbReference type="AlphaFoldDB" id="A0AAD4R044"/>
<gene>
    <name evidence="1" type="ORF">DdX_16185</name>
</gene>
<name>A0AAD4R044_9BILA</name>
<dbReference type="Proteomes" id="UP001201812">
    <property type="component" value="Unassembled WGS sequence"/>
</dbReference>
<dbReference type="EMBL" id="JAKKPZ010000122">
    <property type="protein sequence ID" value="KAI1701284.1"/>
    <property type="molecule type" value="Genomic_DNA"/>
</dbReference>
<comment type="caution">
    <text evidence="1">The sequence shown here is derived from an EMBL/GenBank/DDBJ whole genome shotgun (WGS) entry which is preliminary data.</text>
</comment>
<accession>A0AAD4R044</accession>
<organism evidence="1 2">
    <name type="scientific">Ditylenchus destructor</name>
    <dbReference type="NCBI Taxonomy" id="166010"/>
    <lineage>
        <taxon>Eukaryota</taxon>
        <taxon>Metazoa</taxon>
        <taxon>Ecdysozoa</taxon>
        <taxon>Nematoda</taxon>
        <taxon>Chromadorea</taxon>
        <taxon>Rhabditida</taxon>
        <taxon>Tylenchina</taxon>
        <taxon>Tylenchomorpha</taxon>
        <taxon>Sphaerularioidea</taxon>
        <taxon>Anguinidae</taxon>
        <taxon>Anguininae</taxon>
        <taxon>Ditylenchus</taxon>
    </lineage>
</organism>
<evidence type="ECO:0000313" key="1">
    <source>
        <dbReference type="EMBL" id="KAI1701284.1"/>
    </source>
</evidence>
<keyword evidence="2" id="KW-1185">Reference proteome</keyword>
<reference evidence="1" key="1">
    <citation type="submission" date="2022-01" db="EMBL/GenBank/DDBJ databases">
        <title>Genome Sequence Resource for Two Populations of Ditylenchus destructor, the Migratory Endoparasitic Phytonematode.</title>
        <authorList>
            <person name="Zhang H."/>
            <person name="Lin R."/>
            <person name="Xie B."/>
        </authorList>
    </citation>
    <scope>NUCLEOTIDE SEQUENCE</scope>
    <source>
        <strain evidence="1">BazhouSP</strain>
    </source>
</reference>